<accession>A0A1F8BIE3</accession>
<dbReference type="EMBL" id="MGHH01000015">
    <property type="protein sequence ID" value="OGM63836.1"/>
    <property type="molecule type" value="Genomic_DNA"/>
</dbReference>
<comment type="caution">
    <text evidence="2">The sequence shown here is derived from an EMBL/GenBank/DDBJ whole genome shotgun (WGS) entry which is preliminary data.</text>
</comment>
<keyword evidence="1" id="KW-1133">Transmembrane helix</keyword>
<keyword evidence="1" id="KW-0472">Membrane</keyword>
<protein>
    <recommendedName>
        <fullName evidence="4">Anti-sigma factor</fullName>
    </recommendedName>
</protein>
<evidence type="ECO:0000313" key="2">
    <source>
        <dbReference type="EMBL" id="OGM63836.1"/>
    </source>
</evidence>
<name>A0A1F8BIE3_9BACT</name>
<evidence type="ECO:0000256" key="1">
    <source>
        <dbReference type="SAM" id="Phobius"/>
    </source>
</evidence>
<dbReference type="AlphaFoldDB" id="A0A1F8BIE3"/>
<keyword evidence="1" id="KW-0812">Transmembrane</keyword>
<organism evidence="2 3">
    <name type="scientific">Candidatus Woesebacteria bacterium RIFCSPLOWO2_01_FULL_39_25</name>
    <dbReference type="NCBI Taxonomy" id="1802521"/>
    <lineage>
        <taxon>Bacteria</taxon>
        <taxon>Candidatus Woeseibacteriota</taxon>
    </lineage>
</organism>
<proteinExistence type="predicted"/>
<evidence type="ECO:0000313" key="3">
    <source>
        <dbReference type="Proteomes" id="UP000176725"/>
    </source>
</evidence>
<evidence type="ECO:0008006" key="4">
    <source>
        <dbReference type="Google" id="ProtNLM"/>
    </source>
</evidence>
<sequence length="167" mass="18888">MKRRDIVIGSVILLLLVGVIYWNRRNRRLEELKVPETLTKSVEETLEDKFKIEIPEDIDKAELKDVLGGTASGIATRKFENSTFTHAIISDLVDPEDGTFYQAWLVRGEEGSENYSVISTGRPQLTKGGWTLSFESKVDYSDHSKVIITLEKKADNTPEKVIIEGNF</sequence>
<dbReference type="STRING" id="1802521.A2893_02565"/>
<feature type="transmembrane region" description="Helical" evidence="1">
    <location>
        <begin position="6"/>
        <end position="23"/>
    </location>
</feature>
<reference evidence="2 3" key="1">
    <citation type="journal article" date="2016" name="Nat. Commun.">
        <title>Thousands of microbial genomes shed light on interconnected biogeochemical processes in an aquifer system.</title>
        <authorList>
            <person name="Anantharaman K."/>
            <person name="Brown C.T."/>
            <person name="Hug L.A."/>
            <person name="Sharon I."/>
            <person name="Castelle C.J."/>
            <person name="Probst A.J."/>
            <person name="Thomas B.C."/>
            <person name="Singh A."/>
            <person name="Wilkins M.J."/>
            <person name="Karaoz U."/>
            <person name="Brodie E.L."/>
            <person name="Williams K.H."/>
            <person name="Hubbard S.S."/>
            <person name="Banfield J.F."/>
        </authorList>
    </citation>
    <scope>NUCLEOTIDE SEQUENCE [LARGE SCALE GENOMIC DNA]</scope>
</reference>
<gene>
    <name evidence="2" type="ORF">A2893_02565</name>
</gene>
<dbReference type="Proteomes" id="UP000176725">
    <property type="component" value="Unassembled WGS sequence"/>
</dbReference>